<dbReference type="PANTHER" id="PTHR33726">
    <property type="entry name" value="TRANSMEMBRANE PROTEIN"/>
    <property type="match status" value="1"/>
</dbReference>
<sequence length="197" mass="22099">MGRSWWGRFLGVFALIRSVSRSVSRLWLPELSLSSGPCTRTSMTTFRLSLRHRWPSLDLHRLRLSVVDSVLWPFVVAVKSVALASMLCFFFLFCLEVAEVDGDDGAAAEGVAHDAGPATVSVALSQEARGCRRGRRGRLSGTAAPSTRARAALSRRRRWRSQRRSMVPSQGSRWRSHRGWGRRSRDLLFGSEQKKVS</sequence>
<evidence type="ECO:0000256" key="1">
    <source>
        <dbReference type="SAM" id="MobiDB-lite"/>
    </source>
</evidence>
<dbReference type="EMBL" id="NMUH01000421">
    <property type="protein sequence ID" value="MQL78862.1"/>
    <property type="molecule type" value="Genomic_DNA"/>
</dbReference>
<dbReference type="PANTHER" id="PTHR33726:SF19">
    <property type="entry name" value="OS03G0313800 PROTEIN"/>
    <property type="match status" value="1"/>
</dbReference>
<gene>
    <name evidence="3" type="ORF">Taro_011301</name>
</gene>
<feature type="chain" id="PRO_5032612351" evidence="2">
    <location>
        <begin position="22"/>
        <end position="197"/>
    </location>
</feature>
<feature type="signal peptide" evidence="2">
    <location>
        <begin position="1"/>
        <end position="21"/>
    </location>
</feature>
<name>A0A843U156_COLES</name>
<evidence type="ECO:0000313" key="3">
    <source>
        <dbReference type="EMBL" id="MQL78862.1"/>
    </source>
</evidence>
<evidence type="ECO:0000256" key="2">
    <source>
        <dbReference type="SAM" id="SignalP"/>
    </source>
</evidence>
<feature type="compositionally biased region" description="Basic residues" evidence="1">
    <location>
        <begin position="154"/>
        <end position="163"/>
    </location>
</feature>
<reference evidence="3" key="1">
    <citation type="submission" date="2017-07" db="EMBL/GenBank/DDBJ databases">
        <title>Taro Niue Genome Assembly and Annotation.</title>
        <authorList>
            <person name="Atibalentja N."/>
            <person name="Keating K."/>
            <person name="Fields C.J."/>
        </authorList>
    </citation>
    <scope>NUCLEOTIDE SEQUENCE</scope>
    <source>
        <strain evidence="3">Niue_2</strain>
        <tissue evidence="3">Leaf</tissue>
    </source>
</reference>
<dbReference type="OrthoDB" id="911529at2759"/>
<protein>
    <submittedName>
        <fullName evidence="3">Uncharacterized protein</fullName>
    </submittedName>
</protein>
<dbReference type="AlphaFoldDB" id="A0A843U156"/>
<accession>A0A843U156</accession>
<organism evidence="3 4">
    <name type="scientific">Colocasia esculenta</name>
    <name type="common">Wild taro</name>
    <name type="synonym">Arum esculentum</name>
    <dbReference type="NCBI Taxonomy" id="4460"/>
    <lineage>
        <taxon>Eukaryota</taxon>
        <taxon>Viridiplantae</taxon>
        <taxon>Streptophyta</taxon>
        <taxon>Embryophyta</taxon>
        <taxon>Tracheophyta</taxon>
        <taxon>Spermatophyta</taxon>
        <taxon>Magnoliopsida</taxon>
        <taxon>Liliopsida</taxon>
        <taxon>Araceae</taxon>
        <taxon>Aroideae</taxon>
        <taxon>Colocasieae</taxon>
        <taxon>Colocasia</taxon>
    </lineage>
</organism>
<comment type="caution">
    <text evidence="3">The sequence shown here is derived from an EMBL/GenBank/DDBJ whole genome shotgun (WGS) entry which is preliminary data.</text>
</comment>
<proteinExistence type="predicted"/>
<keyword evidence="4" id="KW-1185">Reference proteome</keyword>
<dbReference type="Proteomes" id="UP000652761">
    <property type="component" value="Unassembled WGS sequence"/>
</dbReference>
<feature type="region of interest" description="Disordered" evidence="1">
    <location>
        <begin position="154"/>
        <end position="180"/>
    </location>
</feature>
<evidence type="ECO:0000313" key="4">
    <source>
        <dbReference type="Proteomes" id="UP000652761"/>
    </source>
</evidence>
<keyword evidence="2" id="KW-0732">Signal</keyword>